<sequence length="204" mass="22955">MTRRGDSHGIAEKLADRAFALKLHTMGKKAANGAGQSGKLTPSQRAKAESDAKKVIARNKKAAHDYFLEDRYEAGLSLTGTEVKALRMGRASLSEAWVEVDRGEAWLQGANIPEYFYGSWTNHAPKRKRKLLLHKREIIKLEGAVAAKGYTIVPVELYFVGGRAKVEIAVAKGKQEWDKRQTIRQREDDREAQRALREANRRSR</sequence>
<evidence type="ECO:0000256" key="3">
    <source>
        <dbReference type="HAMAP-Rule" id="MF_00023"/>
    </source>
</evidence>
<dbReference type="CDD" id="cd09294">
    <property type="entry name" value="SmpB"/>
    <property type="match status" value="1"/>
</dbReference>
<reference evidence="5 6" key="1">
    <citation type="submission" date="2010-12" db="EMBL/GenBank/DDBJ databases">
        <authorList>
            <person name="Muzny D."/>
            <person name="Qin X."/>
            <person name="Deng J."/>
            <person name="Jiang H."/>
            <person name="Liu Y."/>
            <person name="Qu J."/>
            <person name="Song X.-Z."/>
            <person name="Zhang L."/>
            <person name="Thornton R."/>
            <person name="Coyle M."/>
            <person name="Francisco L."/>
            <person name="Jackson L."/>
            <person name="Javaid M."/>
            <person name="Korchina V."/>
            <person name="Kovar C."/>
            <person name="Mata R."/>
            <person name="Mathew T."/>
            <person name="Ngo R."/>
            <person name="Nguyen L."/>
            <person name="Nguyen N."/>
            <person name="Okwuonu G."/>
            <person name="Ongeri F."/>
            <person name="Pham C."/>
            <person name="Simmons D."/>
            <person name="Wilczek-Boney K."/>
            <person name="Hale W."/>
            <person name="Jakkamsetti A."/>
            <person name="Pham P."/>
            <person name="Ruth R."/>
            <person name="San Lucas F."/>
            <person name="Warren J."/>
            <person name="Zhang J."/>
            <person name="Zhao Z."/>
            <person name="Zhou C."/>
            <person name="Zhu D."/>
            <person name="Lee S."/>
            <person name="Bess C."/>
            <person name="Blankenburg K."/>
            <person name="Forbes L."/>
            <person name="Fu Q."/>
            <person name="Gubbala S."/>
            <person name="Hirani K."/>
            <person name="Jayaseelan J.C."/>
            <person name="Lara F."/>
            <person name="Munidasa M."/>
            <person name="Palculict T."/>
            <person name="Patil S."/>
            <person name="Pu L.-L."/>
            <person name="Saada N."/>
            <person name="Tang L."/>
            <person name="Weissenberger G."/>
            <person name="Zhu Y."/>
            <person name="Hemphill L."/>
            <person name="Shang Y."/>
            <person name="Youmans B."/>
            <person name="Ayvaz T."/>
            <person name="Ross M."/>
            <person name="Santibanez J."/>
            <person name="Aqrawi P."/>
            <person name="Gross S."/>
            <person name="Joshi V."/>
            <person name="Fowler G."/>
            <person name="Nazareth L."/>
            <person name="Reid J."/>
            <person name="Worley K."/>
            <person name="Petrosino J."/>
            <person name="Highlander S."/>
            <person name="Gibbs R."/>
        </authorList>
    </citation>
    <scope>NUCLEOTIDE SEQUENCE [LARGE SCALE GENOMIC DNA]</scope>
    <source>
        <strain evidence="5 6">ATCC 51333</strain>
    </source>
</reference>
<dbReference type="GO" id="GO:0070929">
    <property type="term" value="P:trans-translation"/>
    <property type="evidence" value="ECO:0007669"/>
    <property type="project" value="UniProtKB-UniRule"/>
</dbReference>
<dbReference type="NCBIfam" id="TIGR00086">
    <property type="entry name" value="smpB"/>
    <property type="match status" value="1"/>
</dbReference>
<feature type="region of interest" description="Disordered" evidence="4">
    <location>
        <begin position="30"/>
        <end position="51"/>
    </location>
</feature>
<dbReference type="Pfam" id="PF01668">
    <property type="entry name" value="SmpB"/>
    <property type="match status" value="1"/>
</dbReference>
<dbReference type="PANTHER" id="PTHR30308">
    <property type="entry name" value="TMRNA-BINDING COMPONENT OF TRANS-TRANSLATION TAGGING COMPLEX"/>
    <property type="match status" value="1"/>
</dbReference>
<dbReference type="GO" id="GO:0003723">
    <property type="term" value="F:RNA binding"/>
    <property type="evidence" value="ECO:0007669"/>
    <property type="project" value="UniProtKB-UniRule"/>
</dbReference>
<evidence type="ECO:0000256" key="1">
    <source>
        <dbReference type="ARBA" id="ARBA00022490"/>
    </source>
</evidence>
<comment type="caution">
    <text evidence="5">The sequence shown here is derived from an EMBL/GenBank/DDBJ whole genome shotgun (WGS) entry which is preliminary data.</text>
</comment>
<feature type="region of interest" description="Disordered" evidence="4">
    <location>
        <begin position="179"/>
        <end position="204"/>
    </location>
</feature>
<name>E6LYF1_9ACTO</name>
<dbReference type="EMBL" id="AEPY01000007">
    <property type="protein sequence ID" value="EFU80194.1"/>
    <property type="molecule type" value="Genomic_DNA"/>
</dbReference>
<protein>
    <recommendedName>
        <fullName evidence="3">SsrA-binding protein</fullName>
    </recommendedName>
    <alternativeName>
        <fullName evidence="3">Small protein B</fullName>
    </alternativeName>
</protein>
<dbReference type="InterPro" id="IPR020081">
    <property type="entry name" value="SsrA-bd_prot_CS"/>
</dbReference>
<gene>
    <name evidence="3 5" type="primary">smpB</name>
    <name evidence="5" type="ORF">HMPREF0388_0888</name>
</gene>
<dbReference type="PROSITE" id="PS01317">
    <property type="entry name" value="SSRP"/>
    <property type="match status" value="1"/>
</dbReference>
<proteinExistence type="inferred from homology"/>
<evidence type="ECO:0000256" key="4">
    <source>
        <dbReference type="SAM" id="MobiDB-lite"/>
    </source>
</evidence>
<keyword evidence="2 3" id="KW-0694">RNA-binding</keyword>
<dbReference type="GO" id="GO:0070930">
    <property type="term" value="P:trans-translation-dependent protein tagging"/>
    <property type="evidence" value="ECO:0007669"/>
    <property type="project" value="TreeGrafter"/>
</dbReference>
<dbReference type="PANTHER" id="PTHR30308:SF2">
    <property type="entry name" value="SSRA-BINDING PROTEIN"/>
    <property type="match status" value="1"/>
</dbReference>
<dbReference type="InterPro" id="IPR000037">
    <property type="entry name" value="SsrA-bd_prot"/>
</dbReference>
<evidence type="ECO:0000256" key="2">
    <source>
        <dbReference type="ARBA" id="ARBA00022884"/>
    </source>
</evidence>
<comment type="function">
    <text evidence="3">Required for rescue of stalled ribosomes mediated by trans-translation. Binds to transfer-messenger RNA (tmRNA), required for stable association of tmRNA with ribosomes. tmRNA and SmpB together mimic tRNA shape, replacing the anticodon stem-loop with SmpB. tmRNA is encoded by the ssrA gene; the 2 termini fold to resemble tRNA(Ala) and it encodes a 'tag peptide', a short internal open reading frame. During trans-translation Ala-aminoacylated tmRNA acts like a tRNA, entering the A-site of stalled ribosomes, displacing the stalled mRNA. The ribosome then switches to translate the ORF on the tmRNA; the nascent peptide is terminated with the 'tag peptide' encoded by the tmRNA and targeted for degradation. The ribosome is freed to recommence translation, which seems to be the essential function of trans-translation.</text>
</comment>
<dbReference type="SUPFAM" id="SSF74982">
    <property type="entry name" value="Small protein B (SmpB)"/>
    <property type="match status" value="1"/>
</dbReference>
<evidence type="ECO:0000313" key="6">
    <source>
        <dbReference type="Proteomes" id="UP000005573"/>
    </source>
</evidence>
<dbReference type="AlphaFoldDB" id="E6LYF1"/>
<keyword evidence="1 3" id="KW-0963">Cytoplasm</keyword>
<accession>E6LYF1</accession>
<comment type="similarity">
    <text evidence="3">Belongs to the SmpB family.</text>
</comment>
<dbReference type="NCBIfam" id="NF003843">
    <property type="entry name" value="PRK05422.1"/>
    <property type="match status" value="1"/>
</dbReference>
<dbReference type="Proteomes" id="UP000005573">
    <property type="component" value="Unassembled WGS sequence"/>
</dbReference>
<dbReference type="HAMAP" id="MF_00023">
    <property type="entry name" value="SmpB"/>
    <property type="match status" value="1"/>
</dbReference>
<dbReference type="Gene3D" id="2.40.280.10">
    <property type="match status" value="1"/>
</dbReference>
<organism evidence="5 6">
    <name type="scientific">Mobiluncus curtisii ATCC 51333</name>
    <dbReference type="NCBI Taxonomy" id="887326"/>
    <lineage>
        <taxon>Bacteria</taxon>
        <taxon>Bacillati</taxon>
        <taxon>Actinomycetota</taxon>
        <taxon>Actinomycetes</taxon>
        <taxon>Actinomycetales</taxon>
        <taxon>Actinomycetaceae</taxon>
        <taxon>Mobiluncus</taxon>
    </lineage>
</organism>
<dbReference type="InterPro" id="IPR023620">
    <property type="entry name" value="SmpB"/>
</dbReference>
<evidence type="ECO:0000313" key="5">
    <source>
        <dbReference type="EMBL" id="EFU80194.1"/>
    </source>
</evidence>
<dbReference type="GO" id="GO:0005829">
    <property type="term" value="C:cytosol"/>
    <property type="evidence" value="ECO:0007669"/>
    <property type="project" value="TreeGrafter"/>
</dbReference>
<comment type="subcellular location">
    <subcellularLocation>
        <location evidence="3">Cytoplasm</location>
    </subcellularLocation>
    <text evidence="3">The tmRNA-SmpB complex associates with stalled 70S ribosomes.</text>
</comment>
<dbReference type="HOGENOM" id="CLU_108953_2_1_11"/>